<keyword evidence="6" id="KW-0732">Signal</keyword>
<keyword evidence="4" id="KW-0808">Transferase</keyword>
<evidence type="ECO:0000256" key="6">
    <source>
        <dbReference type="ARBA" id="ARBA00022729"/>
    </source>
</evidence>
<keyword evidence="5" id="KW-0812">Transmembrane</keyword>
<protein>
    <recommendedName>
        <fullName evidence="2">receptor protein-tyrosine kinase</fullName>
        <ecNumber evidence="2">2.7.10.1</ecNumber>
    </recommendedName>
</protein>
<evidence type="ECO:0000313" key="19">
    <source>
        <dbReference type="Proteomes" id="UP001067235"/>
    </source>
</evidence>
<dbReference type="RefSeq" id="WP_301570241.1">
    <property type="nucleotide sequence ID" value="NZ_JAPWIE010000002.1"/>
</dbReference>
<feature type="compositionally biased region" description="Gly residues" evidence="16">
    <location>
        <begin position="144"/>
        <end position="154"/>
    </location>
</feature>
<evidence type="ECO:0000256" key="10">
    <source>
        <dbReference type="ARBA" id="ARBA00022989"/>
    </source>
</evidence>
<evidence type="ECO:0000256" key="9">
    <source>
        <dbReference type="ARBA" id="ARBA00022840"/>
    </source>
</evidence>
<accession>A0ABT4MRW3</accession>
<dbReference type="Proteomes" id="UP001067235">
    <property type="component" value="Unassembled WGS sequence"/>
</dbReference>
<keyword evidence="12" id="KW-0829">Tyrosine-protein kinase</keyword>
<name>A0ABT4MRW3_GORRU</name>
<feature type="domain" description="ALK/LTK-like glycine-rich" evidence="17">
    <location>
        <begin position="85"/>
        <end position="291"/>
    </location>
</feature>
<feature type="compositionally biased region" description="Gly residues" evidence="16">
    <location>
        <begin position="216"/>
        <end position="228"/>
    </location>
</feature>
<keyword evidence="14" id="KW-0675">Receptor</keyword>
<keyword evidence="11" id="KW-0472">Membrane</keyword>
<evidence type="ECO:0000256" key="13">
    <source>
        <dbReference type="ARBA" id="ARBA00023157"/>
    </source>
</evidence>
<comment type="caution">
    <text evidence="18">The sequence shown here is derived from an EMBL/GenBank/DDBJ whole genome shotgun (WGS) entry which is preliminary data.</text>
</comment>
<feature type="region of interest" description="Disordered" evidence="16">
    <location>
        <begin position="199"/>
        <end position="246"/>
    </location>
</feature>
<dbReference type="EMBL" id="JAPWIE010000002">
    <property type="protein sequence ID" value="MCZ4549722.1"/>
    <property type="molecule type" value="Genomic_DNA"/>
</dbReference>
<keyword evidence="8" id="KW-0418">Kinase</keyword>
<evidence type="ECO:0000256" key="8">
    <source>
        <dbReference type="ARBA" id="ARBA00022777"/>
    </source>
</evidence>
<evidence type="ECO:0000256" key="14">
    <source>
        <dbReference type="ARBA" id="ARBA00023170"/>
    </source>
</evidence>
<keyword evidence="9" id="KW-0067">ATP-binding</keyword>
<evidence type="ECO:0000256" key="15">
    <source>
        <dbReference type="ARBA" id="ARBA00023180"/>
    </source>
</evidence>
<comment type="subcellular location">
    <subcellularLocation>
        <location evidence="1">Cell membrane</location>
        <topology evidence="1">Single-pass type I membrane protein</topology>
    </subcellularLocation>
</comment>
<feature type="region of interest" description="Disordered" evidence="16">
    <location>
        <begin position="134"/>
        <end position="181"/>
    </location>
</feature>
<evidence type="ECO:0000313" key="18">
    <source>
        <dbReference type="EMBL" id="MCZ4549722.1"/>
    </source>
</evidence>
<evidence type="ECO:0000256" key="7">
    <source>
        <dbReference type="ARBA" id="ARBA00022741"/>
    </source>
</evidence>
<reference evidence="18" key="1">
    <citation type="submission" date="2022-12" db="EMBL/GenBank/DDBJ databases">
        <authorList>
            <person name="Krivoruchko A.V."/>
            <person name="Elkin A."/>
        </authorList>
    </citation>
    <scope>NUCLEOTIDE SEQUENCE</scope>
    <source>
        <strain evidence="18">IEGM 1388</strain>
    </source>
</reference>
<evidence type="ECO:0000256" key="5">
    <source>
        <dbReference type="ARBA" id="ARBA00022692"/>
    </source>
</evidence>
<sequence>MSTENGLLPRDGERGASGTNWYRPGIAVAGSVAVLGALLMWPGTAGAAPLPAECVQAGSAGVVTCTYSTGTHALTLPEGVATVTVTAIGGRGGSYIEGDNRYYSGGIGAVVNGTVAVPAGSRTLHLVVAGDGGDTRVGPDDSPGVGGFNGGGTAGNPKWPGRNDYAPGAGGGGASDIRTDPTDLDSRVLIAAGGGGGSYYGNGGNADSPSPAEWGGQAGTQTAGGAGGRSEDIPGDGLPGRLGVGGTGGSVADFPVAQSILSGAGGGGGLYGGGGGSLGHSGGGGSSLLSDGYHGATLEGPSITITYRPPGSPCTGSVCIGPGLFGSS</sequence>
<evidence type="ECO:0000256" key="4">
    <source>
        <dbReference type="ARBA" id="ARBA00022679"/>
    </source>
</evidence>
<evidence type="ECO:0000256" key="12">
    <source>
        <dbReference type="ARBA" id="ARBA00023137"/>
    </source>
</evidence>
<feature type="compositionally biased region" description="Gly residues" evidence="16">
    <location>
        <begin position="237"/>
        <end position="246"/>
    </location>
</feature>
<keyword evidence="19" id="KW-1185">Reference proteome</keyword>
<evidence type="ECO:0000256" key="1">
    <source>
        <dbReference type="ARBA" id="ARBA00004251"/>
    </source>
</evidence>
<keyword evidence="13" id="KW-1015">Disulfide bond</keyword>
<dbReference type="Pfam" id="PF12810">
    <property type="entry name" value="ALK_LTK_GRD"/>
    <property type="match status" value="1"/>
</dbReference>
<keyword evidence="3" id="KW-1003">Cell membrane</keyword>
<evidence type="ECO:0000259" key="17">
    <source>
        <dbReference type="Pfam" id="PF12810"/>
    </source>
</evidence>
<keyword evidence="15" id="KW-0325">Glycoprotein</keyword>
<keyword evidence="7" id="KW-0547">Nucleotide-binding</keyword>
<dbReference type="EC" id="2.7.10.1" evidence="2"/>
<dbReference type="InterPro" id="IPR055163">
    <property type="entry name" value="ALK/LTK-like_GRD"/>
</dbReference>
<evidence type="ECO:0000256" key="2">
    <source>
        <dbReference type="ARBA" id="ARBA00011902"/>
    </source>
</evidence>
<evidence type="ECO:0000256" key="11">
    <source>
        <dbReference type="ARBA" id="ARBA00023136"/>
    </source>
</evidence>
<evidence type="ECO:0000256" key="3">
    <source>
        <dbReference type="ARBA" id="ARBA00022475"/>
    </source>
</evidence>
<keyword evidence="10" id="KW-1133">Transmembrane helix</keyword>
<proteinExistence type="predicted"/>
<gene>
    <name evidence="18" type="ORF">O4213_07000</name>
</gene>
<evidence type="ECO:0000256" key="16">
    <source>
        <dbReference type="SAM" id="MobiDB-lite"/>
    </source>
</evidence>
<organism evidence="18 19">
    <name type="scientific">Gordonia rubripertincta</name>
    <name type="common">Rhodococcus corallinus</name>
    <dbReference type="NCBI Taxonomy" id="36822"/>
    <lineage>
        <taxon>Bacteria</taxon>
        <taxon>Bacillati</taxon>
        <taxon>Actinomycetota</taxon>
        <taxon>Actinomycetes</taxon>
        <taxon>Mycobacteriales</taxon>
        <taxon>Gordoniaceae</taxon>
        <taxon>Gordonia</taxon>
    </lineage>
</organism>